<proteinExistence type="predicted"/>
<dbReference type="Proteomes" id="UP000219335">
    <property type="component" value="Unassembled WGS sequence"/>
</dbReference>
<organism evidence="1 2">
    <name type="scientific">Nitrosomonas ureae</name>
    <dbReference type="NCBI Taxonomy" id="44577"/>
    <lineage>
        <taxon>Bacteria</taxon>
        <taxon>Pseudomonadati</taxon>
        <taxon>Pseudomonadota</taxon>
        <taxon>Betaproteobacteria</taxon>
        <taxon>Nitrosomonadales</taxon>
        <taxon>Nitrosomonadaceae</taxon>
        <taxon>Nitrosomonas</taxon>
    </lineage>
</organism>
<reference evidence="1 2" key="1">
    <citation type="submission" date="2017-09" db="EMBL/GenBank/DDBJ databases">
        <authorList>
            <person name="Ehlers B."/>
            <person name="Leendertz F.H."/>
        </authorList>
    </citation>
    <scope>NUCLEOTIDE SEQUENCE [LARGE SCALE GENOMIC DNA]</scope>
    <source>
        <strain evidence="1 2">Nm42</strain>
    </source>
</reference>
<evidence type="ECO:0000313" key="1">
    <source>
        <dbReference type="EMBL" id="SOD19242.1"/>
    </source>
</evidence>
<gene>
    <name evidence="1" type="ORF">SAMN06297164_2215</name>
</gene>
<sequence>MFVFILFNFMKGLLIMFLSKNLMISIRKLLIMSSTILALVIGSASIVAADIQTIQSAVTAFQTIGTLRRETPINGDAIAAAYAGDLQTLTQEIDTTNSLKLDSDILAAIEEIKSNNEPSLAGQVIDKTLQRVFYQSFFNRITTIRDLFDSSTSEELIRILDETEAVFQAVSGTAARANEVLSADRQSIEEGSNPGLDIQITESLGRIRTALNKTNPDEDFATVAVERYVTRMSLARAYYIGVLREVRGLIENRNSDLITARIQLKEGEIFYRIIESLVSRDNPTGNALIKTQLAGNVADVVADEIVSELSKGFIGRVKGEMNGQAESIGVDRVQAMAEASGTAAFAKILLPDLELRLGAEVRGNLETALSDLQTASSENSVPNSAVARDAITRILDSYEAELNLVKYSATTETALIDNAVASFKTIGELRAETTINGAAIEAAYAGELQQLTQLVDQTYATSIDADVSAAIESVKAGNEIPFSLQIIDKSLQRVFALVVYNRTTLVIENFDGLSTDELALEWDRANSAYSAIAGTAGRVNKVLTEDKQTLQDGSNPDLDDQITLAFVQGREALSNLNEDDRLNVAIARENIVVPLARSFLIGVLREIEGIIASRDTDATEAREKQIEGEFFYRIVESLIAPDNPAGNNLIKTQLTGDLANVVANEIVIEISKGIIGQVNRNISIIESTFGIDRNQALVASERVSLYINIFLPDLELRLGTLERVKVQNALQDLREASETDDVSKALTAGSTLTGIIAAYENELI</sequence>
<dbReference type="AlphaFoldDB" id="A0A286ABF4"/>
<evidence type="ECO:0000313" key="2">
    <source>
        <dbReference type="Proteomes" id="UP000219335"/>
    </source>
</evidence>
<accession>A0A286ABF4</accession>
<name>A0A286ABF4_9PROT</name>
<dbReference type="EMBL" id="OCMU01000001">
    <property type="protein sequence ID" value="SOD19242.1"/>
    <property type="molecule type" value="Genomic_DNA"/>
</dbReference>
<protein>
    <submittedName>
        <fullName evidence="1">Uncharacterized protein</fullName>
    </submittedName>
</protein>